<dbReference type="Proteomes" id="UP000033870">
    <property type="component" value="Unassembled WGS sequence"/>
</dbReference>
<organism evidence="2 3">
    <name type="scientific">Candidatus Magasanikbacteria bacterium GW2011_GWA2_56_11</name>
    <dbReference type="NCBI Taxonomy" id="1619044"/>
    <lineage>
        <taxon>Bacteria</taxon>
        <taxon>Candidatus Magasanikiibacteriota</taxon>
    </lineage>
</organism>
<dbReference type="Gene3D" id="3.10.620.30">
    <property type="match status" value="1"/>
</dbReference>
<dbReference type="InterPro" id="IPR038765">
    <property type="entry name" value="Papain-like_cys_pep_sf"/>
</dbReference>
<sequence>MAWPEQLKFMGESERKSLFFQILETMSDNIIDQQLARRPYAPPSKPNLCGYAATAVAEGLRRRGIDARVVYGHAQRGDKTVYHYWTEARLDEKPWEIDGTYGQFNPEAQGKILVYPVENLSSYNLREHHEDDEAILPTDGTPRFLNGNEGLLPMREHITEDQLRGLYEELVRVFS</sequence>
<evidence type="ECO:0000259" key="1">
    <source>
        <dbReference type="Pfam" id="PF01841"/>
    </source>
</evidence>
<protein>
    <recommendedName>
        <fullName evidence="1">Transglutaminase-like domain-containing protein</fullName>
    </recommendedName>
</protein>
<comment type="caution">
    <text evidence="2">The sequence shown here is derived from an EMBL/GenBank/DDBJ whole genome shotgun (WGS) entry which is preliminary data.</text>
</comment>
<dbReference type="Pfam" id="PF01841">
    <property type="entry name" value="Transglut_core"/>
    <property type="match status" value="1"/>
</dbReference>
<name>A0A0G2ALS2_9BACT</name>
<dbReference type="STRING" id="1619044.UY92_C0009G0066"/>
<reference evidence="2 3" key="1">
    <citation type="journal article" date="2015" name="Nature">
        <title>rRNA introns, odd ribosomes, and small enigmatic genomes across a large radiation of phyla.</title>
        <authorList>
            <person name="Brown C.T."/>
            <person name="Hug L.A."/>
            <person name="Thomas B.C."/>
            <person name="Sharon I."/>
            <person name="Castelle C.J."/>
            <person name="Singh A."/>
            <person name="Wilkins M.J."/>
            <person name="Williams K.H."/>
            <person name="Banfield J.F."/>
        </authorList>
    </citation>
    <scope>NUCLEOTIDE SEQUENCE [LARGE SCALE GENOMIC DNA]</scope>
</reference>
<dbReference type="AlphaFoldDB" id="A0A0G2ALS2"/>
<gene>
    <name evidence="2" type="ORF">UY92_C0009G0066</name>
</gene>
<proteinExistence type="predicted"/>
<feature type="domain" description="Transglutaminase-like" evidence="1">
    <location>
        <begin position="49"/>
        <end position="95"/>
    </location>
</feature>
<evidence type="ECO:0000313" key="3">
    <source>
        <dbReference type="Proteomes" id="UP000033870"/>
    </source>
</evidence>
<evidence type="ECO:0000313" key="2">
    <source>
        <dbReference type="EMBL" id="KKW42262.1"/>
    </source>
</evidence>
<dbReference type="EMBL" id="LCRX01000009">
    <property type="protein sequence ID" value="KKW42262.1"/>
    <property type="molecule type" value="Genomic_DNA"/>
</dbReference>
<dbReference type="SUPFAM" id="SSF54001">
    <property type="entry name" value="Cysteine proteinases"/>
    <property type="match status" value="1"/>
</dbReference>
<dbReference type="InterPro" id="IPR002931">
    <property type="entry name" value="Transglutaminase-like"/>
</dbReference>
<accession>A0A0G2ALS2</accession>